<dbReference type="PANTHER" id="PTHR22946:SF0">
    <property type="entry name" value="DIENELACTONE HYDROLASE DOMAIN-CONTAINING PROTEIN"/>
    <property type="match status" value="1"/>
</dbReference>
<evidence type="ECO:0000313" key="3">
    <source>
        <dbReference type="Proteomes" id="UP000521017"/>
    </source>
</evidence>
<dbReference type="Proteomes" id="UP000521017">
    <property type="component" value="Unassembled WGS sequence"/>
</dbReference>
<dbReference type="SUPFAM" id="SSF53474">
    <property type="entry name" value="alpha/beta-Hydrolases"/>
    <property type="match status" value="1"/>
</dbReference>
<dbReference type="RefSeq" id="WP_184624469.1">
    <property type="nucleotide sequence ID" value="NZ_JACHCC010000004.1"/>
</dbReference>
<sequence>MKTSFTIMLTLLAIGTYAQLKPVSYKDGAQQLKGLSVTPVKTNLKKAGILILPAWKGIDNNAKEAAVKLSKLGYYAFIADIYGEGHYPKDAKEAGQQSGYYKKNVEAYHQRIKLALAQLIKAGADPSRIIIIGYCFGGTGAIEAARANFPVRGVVSIHGGLAQYAGERATVPIKPKLLILHGADDPSMTAEQVLAFQQEMRTAKADWQMIEYANAVHAFTDRDAGNDNSKGAAYNELAAKRSWKHMLLFFDEILAN</sequence>
<keyword evidence="2" id="KW-0378">Hydrolase</keyword>
<organism evidence="2 3">
    <name type="scientific">Pedobacter cryoconitis</name>
    <dbReference type="NCBI Taxonomy" id="188932"/>
    <lineage>
        <taxon>Bacteria</taxon>
        <taxon>Pseudomonadati</taxon>
        <taxon>Bacteroidota</taxon>
        <taxon>Sphingobacteriia</taxon>
        <taxon>Sphingobacteriales</taxon>
        <taxon>Sphingobacteriaceae</taxon>
        <taxon>Pedobacter</taxon>
    </lineage>
</organism>
<dbReference type="EMBL" id="JACHCC010000004">
    <property type="protein sequence ID" value="MBB6499752.1"/>
    <property type="molecule type" value="Genomic_DNA"/>
</dbReference>
<dbReference type="GO" id="GO:0016787">
    <property type="term" value="F:hydrolase activity"/>
    <property type="evidence" value="ECO:0007669"/>
    <property type="project" value="UniProtKB-KW"/>
</dbReference>
<comment type="caution">
    <text evidence="2">The sequence shown here is derived from an EMBL/GenBank/DDBJ whole genome shotgun (WGS) entry which is preliminary data.</text>
</comment>
<reference evidence="2 3" key="1">
    <citation type="submission" date="2020-08" db="EMBL/GenBank/DDBJ databases">
        <title>Genomic Encyclopedia of Type Strains, Phase IV (KMG-V): Genome sequencing to study the core and pangenomes of soil and plant-associated prokaryotes.</title>
        <authorList>
            <person name="Whitman W."/>
        </authorList>
    </citation>
    <scope>NUCLEOTIDE SEQUENCE [LARGE SCALE GENOMIC DNA]</scope>
    <source>
        <strain evidence="2 3">M2T3</strain>
    </source>
</reference>
<dbReference type="AlphaFoldDB" id="A0A7X0J4N8"/>
<dbReference type="InterPro" id="IPR050261">
    <property type="entry name" value="FrsA_esterase"/>
</dbReference>
<protein>
    <submittedName>
        <fullName evidence="2">Dienelactone hydrolase</fullName>
    </submittedName>
</protein>
<feature type="domain" description="Dienelactone hydrolase" evidence="1">
    <location>
        <begin position="33"/>
        <end position="253"/>
    </location>
</feature>
<dbReference type="PANTHER" id="PTHR22946">
    <property type="entry name" value="DIENELACTONE HYDROLASE DOMAIN-CONTAINING PROTEIN-RELATED"/>
    <property type="match status" value="1"/>
</dbReference>
<evidence type="ECO:0000259" key="1">
    <source>
        <dbReference type="Pfam" id="PF01738"/>
    </source>
</evidence>
<accession>A0A7X0J4N8</accession>
<dbReference type="InterPro" id="IPR029058">
    <property type="entry name" value="AB_hydrolase_fold"/>
</dbReference>
<evidence type="ECO:0000313" key="2">
    <source>
        <dbReference type="EMBL" id="MBB6499752.1"/>
    </source>
</evidence>
<dbReference type="Gene3D" id="3.40.50.1820">
    <property type="entry name" value="alpha/beta hydrolase"/>
    <property type="match status" value="1"/>
</dbReference>
<dbReference type="Pfam" id="PF01738">
    <property type="entry name" value="DLH"/>
    <property type="match status" value="1"/>
</dbReference>
<name>A0A7X0J4N8_9SPHI</name>
<dbReference type="InterPro" id="IPR002925">
    <property type="entry name" value="Dienelactn_hydro"/>
</dbReference>
<gene>
    <name evidence="2" type="ORF">HDF25_001894</name>
</gene>
<proteinExistence type="predicted"/>